<dbReference type="PANTHER" id="PTHR45979:SF30">
    <property type="entry name" value="NUCLEOTIDYLTRANSFERASE"/>
    <property type="match status" value="1"/>
</dbReference>
<keyword evidence="5" id="KW-1185">Reference proteome</keyword>
<feature type="domain" description="PAP/OAS1 substrate-binding-related" evidence="3">
    <location>
        <begin position="166"/>
        <end position="358"/>
    </location>
</feature>
<feature type="compositionally biased region" description="Basic and acidic residues" evidence="1">
    <location>
        <begin position="461"/>
        <end position="474"/>
    </location>
</feature>
<evidence type="ECO:0000256" key="1">
    <source>
        <dbReference type="SAM" id="MobiDB-lite"/>
    </source>
</evidence>
<dbReference type="InterPro" id="IPR058920">
    <property type="entry name" value="PAP-OAS1-bd-rel"/>
</dbReference>
<dbReference type="AlphaFoldDB" id="A0AAV9ESP7"/>
<feature type="compositionally biased region" description="Polar residues" evidence="1">
    <location>
        <begin position="864"/>
        <end position="875"/>
    </location>
</feature>
<dbReference type="SUPFAM" id="SSF81301">
    <property type="entry name" value="Nucleotidyltransferase"/>
    <property type="match status" value="1"/>
</dbReference>
<protein>
    <recommendedName>
        <fullName evidence="6">Polymerase nucleotidyl transferase domain-containing protein</fullName>
    </recommendedName>
</protein>
<feature type="compositionally biased region" description="Basic and acidic residues" evidence="1">
    <location>
        <begin position="596"/>
        <end position="608"/>
    </location>
</feature>
<organism evidence="4 5">
    <name type="scientific">Acorus calamus</name>
    <name type="common">Sweet flag</name>
    <dbReference type="NCBI Taxonomy" id="4465"/>
    <lineage>
        <taxon>Eukaryota</taxon>
        <taxon>Viridiplantae</taxon>
        <taxon>Streptophyta</taxon>
        <taxon>Embryophyta</taxon>
        <taxon>Tracheophyta</taxon>
        <taxon>Spermatophyta</taxon>
        <taxon>Magnoliopsida</taxon>
        <taxon>Liliopsida</taxon>
        <taxon>Acoraceae</taxon>
        <taxon>Acorus</taxon>
    </lineage>
</organism>
<dbReference type="Gene3D" id="1.10.1410.10">
    <property type="match status" value="1"/>
</dbReference>
<dbReference type="SUPFAM" id="SSF81631">
    <property type="entry name" value="PAP/OAS1 substrate-binding domain"/>
    <property type="match status" value="1"/>
</dbReference>
<feature type="region of interest" description="Disordered" evidence="1">
    <location>
        <begin position="1139"/>
        <end position="1199"/>
    </location>
</feature>
<gene>
    <name evidence="4" type="ORF">QJS10_CPA05g02436</name>
</gene>
<feature type="region of interest" description="Disordered" evidence="1">
    <location>
        <begin position="446"/>
        <end position="488"/>
    </location>
</feature>
<feature type="compositionally biased region" description="Low complexity" evidence="1">
    <location>
        <begin position="564"/>
        <end position="573"/>
    </location>
</feature>
<feature type="domain" description="Poly(A) RNA polymerase mitochondrial-like central palm" evidence="2">
    <location>
        <begin position="32"/>
        <end position="153"/>
    </location>
</feature>
<evidence type="ECO:0000313" key="4">
    <source>
        <dbReference type="EMBL" id="KAK1315974.1"/>
    </source>
</evidence>
<feature type="compositionally biased region" description="Polar residues" evidence="1">
    <location>
        <begin position="825"/>
        <end position="836"/>
    </location>
</feature>
<evidence type="ECO:0008006" key="6">
    <source>
        <dbReference type="Google" id="ProtNLM"/>
    </source>
</evidence>
<dbReference type="PANTHER" id="PTHR45979">
    <property type="entry name" value="PAP/OAS1 SUBSTRATE-BINDING DOMAIN SUPERFAMILY"/>
    <property type="match status" value="1"/>
</dbReference>
<feature type="region of interest" description="Disordered" evidence="1">
    <location>
        <begin position="760"/>
        <end position="780"/>
    </location>
</feature>
<dbReference type="Pfam" id="PF22600">
    <property type="entry name" value="MTPAP-like_central"/>
    <property type="match status" value="1"/>
</dbReference>
<dbReference type="CDD" id="cd05402">
    <property type="entry name" value="NT_PAP_TUTase"/>
    <property type="match status" value="1"/>
</dbReference>
<evidence type="ECO:0000259" key="3">
    <source>
        <dbReference type="Pfam" id="PF26180"/>
    </source>
</evidence>
<evidence type="ECO:0000259" key="2">
    <source>
        <dbReference type="Pfam" id="PF22600"/>
    </source>
</evidence>
<feature type="region of interest" description="Disordered" evidence="1">
    <location>
        <begin position="527"/>
        <end position="608"/>
    </location>
</feature>
<accession>A0AAV9ESP7</accession>
<dbReference type="Gene3D" id="3.30.460.10">
    <property type="entry name" value="Beta Polymerase, domain 2"/>
    <property type="match status" value="1"/>
</dbReference>
<dbReference type="InterPro" id="IPR054708">
    <property type="entry name" value="MTPAP-like_central"/>
</dbReference>
<feature type="region of interest" description="Disordered" evidence="1">
    <location>
        <begin position="813"/>
        <end position="882"/>
    </location>
</feature>
<proteinExistence type="predicted"/>
<feature type="compositionally biased region" description="Polar residues" evidence="1">
    <location>
        <begin position="579"/>
        <end position="595"/>
    </location>
</feature>
<dbReference type="Proteomes" id="UP001180020">
    <property type="component" value="Unassembled WGS sequence"/>
</dbReference>
<dbReference type="Pfam" id="PF26180">
    <property type="entry name" value="PAP-OAS1"/>
    <property type="match status" value="1"/>
</dbReference>
<comment type="caution">
    <text evidence="4">The sequence shown here is derived from an EMBL/GenBank/DDBJ whole genome shotgun (WGS) entry which is preliminary data.</text>
</comment>
<name>A0AAV9ESP7_ACOCL</name>
<reference evidence="4" key="2">
    <citation type="submission" date="2023-06" db="EMBL/GenBank/DDBJ databases">
        <authorList>
            <person name="Ma L."/>
            <person name="Liu K.-W."/>
            <person name="Li Z."/>
            <person name="Hsiao Y.-Y."/>
            <person name="Qi Y."/>
            <person name="Fu T."/>
            <person name="Tang G."/>
            <person name="Zhang D."/>
            <person name="Sun W.-H."/>
            <person name="Liu D.-K."/>
            <person name="Li Y."/>
            <person name="Chen G.-Z."/>
            <person name="Liu X.-D."/>
            <person name="Liao X.-Y."/>
            <person name="Jiang Y.-T."/>
            <person name="Yu X."/>
            <person name="Hao Y."/>
            <person name="Huang J."/>
            <person name="Zhao X.-W."/>
            <person name="Ke S."/>
            <person name="Chen Y.-Y."/>
            <person name="Wu W.-L."/>
            <person name="Hsu J.-L."/>
            <person name="Lin Y.-F."/>
            <person name="Huang M.-D."/>
            <person name="Li C.-Y."/>
            <person name="Huang L."/>
            <person name="Wang Z.-W."/>
            <person name="Zhao X."/>
            <person name="Zhong W.-Y."/>
            <person name="Peng D.-H."/>
            <person name="Ahmad S."/>
            <person name="Lan S."/>
            <person name="Zhang J.-S."/>
            <person name="Tsai W.-C."/>
            <person name="Van De Peer Y."/>
            <person name="Liu Z.-J."/>
        </authorList>
    </citation>
    <scope>NUCLEOTIDE SEQUENCE</scope>
    <source>
        <strain evidence="4">CP</strain>
        <tissue evidence="4">Leaves</tissue>
    </source>
</reference>
<dbReference type="EMBL" id="JAUJYO010000005">
    <property type="protein sequence ID" value="KAK1315974.1"/>
    <property type="molecule type" value="Genomic_DNA"/>
</dbReference>
<reference evidence="4" key="1">
    <citation type="journal article" date="2023" name="Nat. Commun.">
        <title>Diploid and tetraploid genomes of Acorus and the evolution of monocots.</title>
        <authorList>
            <person name="Ma L."/>
            <person name="Liu K.W."/>
            <person name="Li Z."/>
            <person name="Hsiao Y.Y."/>
            <person name="Qi Y."/>
            <person name="Fu T."/>
            <person name="Tang G.D."/>
            <person name="Zhang D."/>
            <person name="Sun W.H."/>
            <person name="Liu D.K."/>
            <person name="Li Y."/>
            <person name="Chen G.Z."/>
            <person name="Liu X.D."/>
            <person name="Liao X.Y."/>
            <person name="Jiang Y.T."/>
            <person name="Yu X."/>
            <person name="Hao Y."/>
            <person name="Huang J."/>
            <person name="Zhao X.W."/>
            <person name="Ke S."/>
            <person name="Chen Y.Y."/>
            <person name="Wu W.L."/>
            <person name="Hsu J.L."/>
            <person name="Lin Y.F."/>
            <person name="Huang M.D."/>
            <person name="Li C.Y."/>
            <person name="Huang L."/>
            <person name="Wang Z.W."/>
            <person name="Zhao X."/>
            <person name="Zhong W.Y."/>
            <person name="Peng D.H."/>
            <person name="Ahmad S."/>
            <person name="Lan S."/>
            <person name="Zhang J.S."/>
            <person name="Tsai W.C."/>
            <person name="Van de Peer Y."/>
            <person name="Liu Z.J."/>
        </authorList>
    </citation>
    <scope>NUCLEOTIDE SEQUENCE</scope>
    <source>
        <strain evidence="4">CP</strain>
    </source>
</reference>
<feature type="compositionally biased region" description="Polar residues" evidence="1">
    <location>
        <begin position="446"/>
        <end position="460"/>
    </location>
</feature>
<feature type="compositionally biased region" description="Basic and acidic residues" evidence="1">
    <location>
        <begin position="1160"/>
        <end position="1169"/>
    </location>
</feature>
<dbReference type="InterPro" id="IPR043519">
    <property type="entry name" value="NT_sf"/>
</dbReference>
<dbReference type="InterPro" id="IPR058921">
    <property type="entry name" value="PAP/OAS1-rel"/>
</dbReference>
<evidence type="ECO:0000313" key="5">
    <source>
        <dbReference type="Proteomes" id="UP001180020"/>
    </source>
</evidence>
<sequence>MEEIRLNGLLSDSGSVTRELDTVRWAVAERRTAELITRIQPNENSNERRNAVSNYVQRLISQCFSCQVFTFGSVPLKTYLPDGDIDLTACSQNQALKDTWATTLRDLLEKEEKSQIAEFRVKEVQYIQAEVKIIKCLVENIVVDISFNQIGGLCTLCFLDSADVMIGKNHLFKRSIILIKAWCYYESRTLGAHHGLISTYALEILVLYIFHVFNNCFAGPLEVLYRFLEFFSNFDWDSFCVSLWGPVPISRLPQIAVELPRKDSGRLLLGQQFHDACNSVYAVFPSALEQHGPPFVPKHFNIIDPLRTNNNLGRSVSKGNFFRICSAFTFGAKRLARLLECPMGDIVAEVNQFFMNTLDRHGSGIRPDAPDLDLWQLRYLDIESIKVSGEKKNFTGDGNKGVKLGSFSGHDYLVKGTNQFGVASSQPDTSENFPRAIKSSVVSHVQGKNSFGNPTSTRALNESERTYSSVEREQAAGGRKFSRPDYPVNARVGQERYQLAKKQFNPDLVDAPTGVLTQERSKWRSGMGWNQFAAKPDGGSRRKNLDSGVIGSQLIGPPDDHPPSVRQSSSSQRLDGNAIQHSSSTNYGNDASFATSREELPSESERRDMMSYPSVNNLTGQFHLPMNVPSHVPLSLTPSAVTPVDYPNVAGIVPENISVLEPQWGADMQFSQGSISSQLHNHIPPRHFSLSTDGIIDRGNEDLGFTEREQENGNHGFWHEQYAGSIGEYHQNNRTLQMFQYEDNQQPIPDGNSYILWVQPSTSSSSSRRNQAKFIRQNSRSVRMGYSHAFKHHNSRGVENNFTENNANARTSMLHVRSSRVKPASESSYDGSSGKVSRSAKDKRGRRVDSPAALTAVHGKAKSETQYDASSSDNVSVEADDDDNRDWIPLMTMGTELDDQSLGPLSQVSSNVQTGLVSESASAHTSRSDTVIPIPPMLVGPGSRQGSIDNPGLLHFSFVPTGPPVPFVTMIPVYHHQSSAGNSDGSASCIANNDGLDQGRIHKSDENFELVDSHDQSADVASLDNLEEQKYDILNSDFTGHLQNLNYGRFCQSTRNQGPLIYNPPIMMPPVYLQGNFMWNGNGQPIPIDGKFPSQLMNNRPQFVPIASIPPAPNRLPANYQHQGNETHRYHGGTGTFLPNPKASFRDRQSSGARNYRGNRNYDRTKWGDGEGSWIKSKSLASGFSNGRTQAGKPYTRPD</sequence>
<feature type="compositionally biased region" description="Polar residues" evidence="1">
    <location>
        <begin position="1179"/>
        <end position="1189"/>
    </location>
</feature>